<keyword evidence="3" id="KW-1185">Reference proteome</keyword>
<comment type="caution">
    <text evidence="2">The sequence shown here is derived from an EMBL/GenBank/DDBJ whole genome shotgun (WGS) entry which is preliminary data.</text>
</comment>
<accession>A0A423WS70</accession>
<dbReference type="EMBL" id="LKEB01000042">
    <property type="protein sequence ID" value="ROW06374.1"/>
    <property type="molecule type" value="Genomic_DNA"/>
</dbReference>
<evidence type="ECO:0000313" key="3">
    <source>
        <dbReference type="Proteomes" id="UP000285146"/>
    </source>
</evidence>
<proteinExistence type="predicted"/>
<dbReference type="Proteomes" id="UP000285146">
    <property type="component" value="Unassembled WGS sequence"/>
</dbReference>
<name>A0A423WS70_9PEZI</name>
<protein>
    <submittedName>
        <fullName evidence="2">Uncharacterized protein</fullName>
    </submittedName>
</protein>
<feature type="region of interest" description="Disordered" evidence="1">
    <location>
        <begin position="1"/>
        <end position="20"/>
    </location>
</feature>
<dbReference type="InParanoid" id="A0A423WS70"/>
<feature type="compositionally biased region" description="Low complexity" evidence="1">
    <location>
        <begin position="1"/>
        <end position="13"/>
    </location>
</feature>
<dbReference type="AlphaFoldDB" id="A0A423WS70"/>
<evidence type="ECO:0000313" key="2">
    <source>
        <dbReference type="EMBL" id="ROW06374.1"/>
    </source>
</evidence>
<evidence type="ECO:0000256" key="1">
    <source>
        <dbReference type="SAM" id="MobiDB-lite"/>
    </source>
</evidence>
<sequence length="97" mass="9946">MAPGPATGAPPGAIQVSGCSPSSRIAASDARTEGFTASDALIITLARAVKAVPRAALLALQHNLGGWGSNCPGVIILLRSLEDMDGHLTRLEEDSRK</sequence>
<reference evidence="2 3" key="1">
    <citation type="submission" date="2015-09" db="EMBL/GenBank/DDBJ databases">
        <title>Host preference determinants of Valsa canker pathogens revealed by comparative genomics.</title>
        <authorList>
            <person name="Yin Z."/>
            <person name="Huang L."/>
        </authorList>
    </citation>
    <scope>NUCLEOTIDE SEQUENCE [LARGE SCALE GENOMIC DNA]</scope>
    <source>
        <strain evidence="2 3">SXYLt</strain>
    </source>
</reference>
<gene>
    <name evidence="2" type="ORF">VPNG_07523</name>
</gene>
<organism evidence="2 3">
    <name type="scientific">Cytospora leucostoma</name>
    <dbReference type="NCBI Taxonomy" id="1230097"/>
    <lineage>
        <taxon>Eukaryota</taxon>
        <taxon>Fungi</taxon>
        <taxon>Dikarya</taxon>
        <taxon>Ascomycota</taxon>
        <taxon>Pezizomycotina</taxon>
        <taxon>Sordariomycetes</taxon>
        <taxon>Sordariomycetidae</taxon>
        <taxon>Diaporthales</taxon>
        <taxon>Cytosporaceae</taxon>
        <taxon>Cytospora</taxon>
    </lineage>
</organism>